<comment type="cofactor">
    <cofactor evidence="1 14">
        <name>pyridoxal 5'-phosphate</name>
        <dbReference type="ChEBI" id="CHEBI:597326"/>
    </cofactor>
</comment>
<dbReference type="InterPro" id="IPR015422">
    <property type="entry name" value="PyrdxlP-dep_Trfase_small"/>
</dbReference>
<comment type="pathway">
    <text evidence="2 15">Porphyrin-containing compound metabolism; protoporphyrin-IX biosynthesis; 5-aminolevulinate from glycine: step 1/1.</text>
</comment>
<evidence type="ECO:0000256" key="8">
    <source>
        <dbReference type="ARBA" id="ARBA00023133"/>
    </source>
</evidence>
<dbReference type="InterPro" id="IPR001917">
    <property type="entry name" value="Aminotrans_II_pyridoxalP_BS"/>
</dbReference>
<name>A0A1M7RZC8_9SPHN</name>
<dbReference type="Proteomes" id="UP000184391">
    <property type="component" value="Unassembled WGS sequence"/>
</dbReference>
<dbReference type="EMBL" id="FRDF01000003">
    <property type="protein sequence ID" value="SHN51506.1"/>
    <property type="molecule type" value="Genomic_DNA"/>
</dbReference>
<evidence type="ECO:0000256" key="7">
    <source>
        <dbReference type="ARBA" id="ARBA00022898"/>
    </source>
</evidence>
<dbReference type="PANTHER" id="PTHR13693:SF102">
    <property type="entry name" value="2-AMINO-3-KETOBUTYRATE COENZYME A LIGASE, MITOCHONDRIAL"/>
    <property type="match status" value="1"/>
</dbReference>
<evidence type="ECO:0000313" key="17">
    <source>
        <dbReference type="EMBL" id="SHN51506.1"/>
    </source>
</evidence>
<evidence type="ECO:0000256" key="15">
    <source>
        <dbReference type="RuleBase" id="RU910713"/>
    </source>
</evidence>
<reference evidence="18" key="1">
    <citation type="submission" date="2016-12" db="EMBL/GenBank/DDBJ databases">
        <authorList>
            <person name="Varghese N."/>
            <person name="Submissions S."/>
        </authorList>
    </citation>
    <scope>NUCLEOTIDE SEQUENCE [LARGE SCALE GENOMIC DNA]</scope>
    <source>
        <strain evidence="18">DSM 11032</strain>
    </source>
</reference>
<accession>A0A1M7RZC8</accession>
<dbReference type="SUPFAM" id="SSF53383">
    <property type="entry name" value="PLP-dependent transferases"/>
    <property type="match status" value="1"/>
</dbReference>
<dbReference type="CDD" id="cd06454">
    <property type="entry name" value="KBL_like"/>
    <property type="match status" value="1"/>
</dbReference>
<keyword evidence="6 15" id="KW-0808">Transferase</keyword>
<keyword evidence="18" id="KW-1185">Reference proteome</keyword>
<dbReference type="InterPro" id="IPR015421">
    <property type="entry name" value="PyrdxlP-dep_Trfase_major"/>
</dbReference>
<proteinExistence type="inferred from homology"/>
<evidence type="ECO:0000256" key="9">
    <source>
        <dbReference type="ARBA" id="ARBA00023315"/>
    </source>
</evidence>
<dbReference type="PANTHER" id="PTHR13693">
    <property type="entry name" value="CLASS II AMINOTRANSFERASE/8-AMINO-7-OXONONANOATE SYNTHASE"/>
    <property type="match status" value="1"/>
</dbReference>
<dbReference type="InterPro" id="IPR010961">
    <property type="entry name" value="4pyrrol_synth_NH2levulA_synth"/>
</dbReference>
<keyword evidence="8 15" id="KW-0350">Heme biosynthesis</keyword>
<dbReference type="NCBIfam" id="TIGR01821">
    <property type="entry name" value="5aminolev_synth"/>
    <property type="match status" value="1"/>
</dbReference>
<evidence type="ECO:0000256" key="10">
    <source>
        <dbReference type="ARBA" id="ARBA00031691"/>
    </source>
</evidence>
<evidence type="ECO:0000313" key="18">
    <source>
        <dbReference type="Proteomes" id="UP000184391"/>
    </source>
</evidence>
<evidence type="ECO:0000256" key="2">
    <source>
        <dbReference type="ARBA" id="ARBA00005029"/>
    </source>
</evidence>
<gene>
    <name evidence="17" type="ORF">SAMN02745193_00669</name>
</gene>
<dbReference type="STRING" id="198312.SAMN02745193_00669"/>
<dbReference type="InterPro" id="IPR050087">
    <property type="entry name" value="AON_synthase_class-II"/>
</dbReference>
<evidence type="ECO:0000256" key="11">
    <source>
        <dbReference type="ARBA" id="ARBA00031945"/>
    </source>
</evidence>
<dbReference type="PROSITE" id="PS00599">
    <property type="entry name" value="AA_TRANSFER_CLASS_2"/>
    <property type="match status" value="1"/>
</dbReference>
<organism evidence="17 18">
    <name type="scientific">Erythrobacter sanguineus</name>
    <dbReference type="NCBI Taxonomy" id="198312"/>
    <lineage>
        <taxon>Bacteria</taxon>
        <taxon>Pseudomonadati</taxon>
        <taxon>Pseudomonadota</taxon>
        <taxon>Alphaproteobacteria</taxon>
        <taxon>Sphingomonadales</taxon>
        <taxon>Erythrobacteraceae</taxon>
        <taxon>Erythrobacter/Porphyrobacter group</taxon>
        <taxon>Erythrobacter</taxon>
    </lineage>
</organism>
<keyword evidence="9 15" id="KW-0012">Acyltransferase</keyword>
<dbReference type="InterPro" id="IPR015424">
    <property type="entry name" value="PyrdxlP-dep_Trfase"/>
</dbReference>
<comment type="catalytic activity">
    <reaction evidence="13 15">
        <text>succinyl-CoA + glycine + H(+) = 5-aminolevulinate + CO2 + CoA</text>
        <dbReference type="Rhea" id="RHEA:12921"/>
        <dbReference type="ChEBI" id="CHEBI:15378"/>
        <dbReference type="ChEBI" id="CHEBI:16526"/>
        <dbReference type="ChEBI" id="CHEBI:57287"/>
        <dbReference type="ChEBI" id="CHEBI:57292"/>
        <dbReference type="ChEBI" id="CHEBI:57305"/>
        <dbReference type="ChEBI" id="CHEBI:356416"/>
        <dbReference type="EC" id="2.3.1.37"/>
    </reaction>
</comment>
<evidence type="ECO:0000256" key="4">
    <source>
        <dbReference type="ARBA" id="ARBA00011738"/>
    </source>
</evidence>
<evidence type="ECO:0000256" key="1">
    <source>
        <dbReference type="ARBA" id="ARBA00001933"/>
    </source>
</evidence>
<dbReference type="GO" id="GO:0030170">
    <property type="term" value="F:pyridoxal phosphate binding"/>
    <property type="evidence" value="ECO:0007669"/>
    <property type="project" value="UniProtKB-UniRule"/>
</dbReference>
<protein>
    <recommendedName>
        <fullName evidence="5 15">5-aminolevulinate synthase</fullName>
        <ecNumber evidence="5 15">2.3.1.37</ecNumber>
    </recommendedName>
    <alternativeName>
        <fullName evidence="10 15">5-aminolevulinic acid synthase</fullName>
    </alternativeName>
    <alternativeName>
        <fullName evidence="11 15">Delta-ALA synthase</fullName>
    </alternativeName>
    <alternativeName>
        <fullName evidence="12 15">Delta-aminolevulinate synthase</fullName>
    </alternativeName>
</protein>
<dbReference type="EC" id="2.3.1.37" evidence="5 15"/>
<dbReference type="FunFam" id="3.40.640.10:FF:000006">
    <property type="entry name" value="5-aminolevulinate synthase, mitochondrial"/>
    <property type="match status" value="1"/>
</dbReference>
<comment type="subunit">
    <text evidence="4">Homodimer.</text>
</comment>
<keyword evidence="7 14" id="KW-0663">Pyridoxal phosphate</keyword>
<dbReference type="GO" id="GO:0006782">
    <property type="term" value="P:protoporphyrinogen IX biosynthetic process"/>
    <property type="evidence" value="ECO:0007669"/>
    <property type="project" value="UniProtKB-UniRule"/>
</dbReference>
<evidence type="ECO:0000256" key="6">
    <source>
        <dbReference type="ARBA" id="ARBA00022679"/>
    </source>
</evidence>
<dbReference type="Gene3D" id="3.40.640.10">
    <property type="entry name" value="Type I PLP-dependent aspartate aminotransferase-like (Major domain)"/>
    <property type="match status" value="1"/>
</dbReference>
<dbReference type="InterPro" id="IPR004839">
    <property type="entry name" value="Aminotransferase_I/II_large"/>
</dbReference>
<evidence type="ECO:0000256" key="14">
    <source>
        <dbReference type="RuleBase" id="RU003693"/>
    </source>
</evidence>
<dbReference type="GO" id="GO:0003870">
    <property type="term" value="F:5-aminolevulinate synthase activity"/>
    <property type="evidence" value="ECO:0007669"/>
    <property type="project" value="UniProtKB-EC"/>
</dbReference>
<evidence type="ECO:0000256" key="13">
    <source>
        <dbReference type="ARBA" id="ARBA00047654"/>
    </source>
</evidence>
<comment type="similarity">
    <text evidence="3 14">Belongs to the class-II pyridoxal-phosphate-dependent aminotransferase family.</text>
</comment>
<evidence type="ECO:0000256" key="3">
    <source>
        <dbReference type="ARBA" id="ARBA00008392"/>
    </source>
</evidence>
<evidence type="ECO:0000256" key="5">
    <source>
        <dbReference type="ARBA" id="ARBA00013257"/>
    </source>
</evidence>
<evidence type="ECO:0000259" key="16">
    <source>
        <dbReference type="Pfam" id="PF00155"/>
    </source>
</evidence>
<evidence type="ECO:0000256" key="12">
    <source>
        <dbReference type="ARBA" id="ARBA00032773"/>
    </source>
</evidence>
<sequence length="415" mass="45420">MTDRHEEYPMDFEAFFAGELDTARADGRYRVFTDIKRHRGRFPHATRFIEDETQAVTVWCSNDYLGMGQHPAVLEAMHECLDECGAGAGGTRNISGTNHHHVLLESELADLHNKESALLFTSGYVSNWAGLGTLAGKIPGCVVFSDALNHASMIEGIRHSRAPYKIWRHNDAAHLDEMLSQYGPDVPKLVAFESVYSMDGDIAPIAEILDVCEKHGAMSYIDEVHAVGLYGPRGGGIAEREGLMDRITVIEGTLGKAFGVMGGYIAASSNLIDFVRSFASGFIFSTALPPAVAAGAAASIRHLKVSSAERELQQKRVAQVRRALDIMGIPHLDNPSHIIPVMVGDAKKCKMISDWLMDNHGIYVQPINYPTVPVGTERLRVTPSPVHNDGDIDRLIKALSEIWSQCELARMATAA</sequence>
<dbReference type="UniPathway" id="UPA00251">
    <property type="reaction ID" value="UER00375"/>
</dbReference>
<feature type="domain" description="Aminotransferase class I/classII large" evidence="16">
    <location>
        <begin position="56"/>
        <end position="399"/>
    </location>
</feature>
<dbReference type="Gene3D" id="3.90.1150.10">
    <property type="entry name" value="Aspartate Aminotransferase, domain 1"/>
    <property type="match status" value="1"/>
</dbReference>
<dbReference type="AlphaFoldDB" id="A0A1M7RZC8"/>
<dbReference type="Pfam" id="PF00155">
    <property type="entry name" value="Aminotran_1_2"/>
    <property type="match status" value="1"/>
</dbReference>